<reference evidence="1 2" key="1">
    <citation type="submission" date="2016-10" db="EMBL/GenBank/DDBJ databases">
        <title>The Draft Genome Sequence of Actinokineospora bangkokensis 44EHWT reveals the biosynthetic pathway of antifungal compounds Thailandins with unusual extender unit butylmalonyl-CoA.</title>
        <authorList>
            <person name="Greule A."/>
            <person name="Intra B."/>
            <person name="Flemming S."/>
            <person name="Rommel M.G."/>
            <person name="Panbangred W."/>
            <person name="Bechthold A."/>
        </authorList>
    </citation>
    <scope>NUCLEOTIDE SEQUENCE [LARGE SCALE GENOMIC DNA]</scope>
    <source>
        <strain evidence="1 2">44EHW</strain>
    </source>
</reference>
<organism evidence="1 2">
    <name type="scientific">Actinokineospora bangkokensis</name>
    <dbReference type="NCBI Taxonomy" id="1193682"/>
    <lineage>
        <taxon>Bacteria</taxon>
        <taxon>Bacillati</taxon>
        <taxon>Actinomycetota</taxon>
        <taxon>Actinomycetes</taxon>
        <taxon>Pseudonocardiales</taxon>
        <taxon>Pseudonocardiaceae</taxon>
        <taxon>Actinokineospora</taxon>
    </lineage>
</organism>
<sequence length="107" mass="11568">MSTAFGQMESSLRGYLAELSTRAATGSGLRDLARLELPRVVSALRALLAEHHPDADGRCPTCRTRLFSRAPAPCRALLTTHLCLLALEEERAEDPGSAYAKHVLPPS</sequence>
<dbReference type="STRING" id="1193682.BJP25_10785"/>
<gene>
    <name evidence="1" type="ORF">BJP25_10785</name>
</gene>
<protein>
    <submittedName>
        <fullName evidence="1">Uncharacterized protein</fullName>
    </submittedName>
</protein>
<dbReference type="AlphaFoldDB" id="A0A1Q9LQG5"/>
<keyword evidence="2" id="KW-1185">Reference proteome</keyword>
<name>A0A1Q9LQG5_9PSEU</name>
<accession>A0A1Q9LQG5</accession>
<evidence type="ECO:0000313" key="2">
    <source>
        <dbReference type="Proteomes" id="UP000186040"/>
    </source>
</evidence>
<comment type="caution">
    <text evidence="1">The sequence shown here is derived from an EMBL/GenBank/DDBJ whole genome shotgun (WGS) entry which is preliminary data.</text>
</comment>
<evidence type="ECO:0000313" key="1">
    <source>
        <dbReference type="EMBL" id="OLR94262.1"/>
    </source>
</evidence>
<dbReference type="Proteomes" id="UP000186040">
    <property type="component" value="Unassembled WGS sequence"/>
</dbReference>
<dbReference type="RefSeq" id="WP_075973644.1">
    <property type="nucleotide sequence ID" value="NZ_MKQR01000007.1"/>
</dbReference>
<proteinExistence type="predicted"/>
<dbReference type="EMBL" id="MKQR01000007">
    <property type="protein sequence ID" value="OLR94262.1"/>
    <property type="molecule type" value="Genomic_DNA"/>
</dbReference>